<dbReference type="InterPro" id="IPR027417">
    <property type="entry name" value="P-loop_NTPase"/>
</dbReference>
<keyword evidence="7 10" id="KW-0067">ATP-binding</keyword>
<evidence type="ECO:0000256" key="10">
    <source>
        <dbReference type="HAMAP-Rule" id="MF_00185"/>
    </source>
</evidence>
<feature type="site" description="Interaction with substrate tRNA" evidence="10">
    <location>
        <position position="125"/>
    </location>
</feature>
<dbReference type="Gene3D" id="3.40.50.300">
    <property type="entry name" value="P-loop containing nucleotide triphosphate hydrolases"/>
    <property type="match status" value="1"/>
</dbReference>
<dbReference type="InterPro" id="IPR018022">
    <property type="entry name" value="IPT"/>
</dbReference>
<comment type="catalytic activity">
    <reaction evidence="9 10 11">
        <text>adenosine(37) in tRNA + dimethylallyl diphosphate = N(6)-dimethylallyladenosine(37) in tRNA + diphosphate</text>
        <dbReference type="Rhea" id="RHEA:26482"/>
        <dbReference type="Rhea" id="RHEA-COMP:10162"/>
        <dbReference type="Rhea" id="RHEA-COMP:10375"/>
        <dbReference type="ChEBI" id="CHEBI:33019"/>
        <dbReference type="ChEBI" id="CHEBI:57623"/>
        <dbReference type="ChEBI" id="CHEBI:74411"/>
        <dbReference type="ChEBI" id="CHEBI:74415"/>
        <dbReference type="EC" id="2.5.1.75"/>
    </reaction>
</comment>
<dbReference type="InterPro" id="IPR039657">
    <property type="entry name" value="Dimethylallyltransferase"/>
</dbReference>
<feature type="binding site" evidence="10">
    <location>
        <begin position="12"/>
        <end position="19"/>
    </location>
    <ligand>
        <name>ATP</name>
        <dbReference type="ChEBI" id="CHEBI:30616"/>
    </ligand>
</feature>
<dbReference type="PANTHER" id="PTHR11088">
    <property type="entry name" value="TRNA DIMETHYLALLYLTRANSFERASE"/>
    <property type="match status" value="1"/>
</dbReference>
<dbReference type="Pfam" id="PF01715">
    <property type="entry name" value="IPPT"/>
    <property type="match status" value="1"/>
</dbReference>
<dbReference type="RefSeq" id="WP_406825836.1">
    <property type="nucleotide sequence ID" value="NZ_CP157485.1"/>
</dbReference>
<dbReference type="HAMAP" id="MF_00185">
    <property type="entry name" value="IPP_trans"/>
    <property type="match status" value="1"/>
</dbReference>
<comment type="similarity">
    <text evidence="3 10 13">Belongs to the IPP transferase family.</text>
</comment>
<evidence type="ECO:0000256" key="1">
    <source>
        <dbReference type="ARBA" id="ARBA00001946"/>
    </source>
</evidence>
<evidence type="ECO:0000256" key="7">
    <source>
        <dbReference type="ARBA" id="ARBA00022840"/>
    </source>
</evidence>
<keyword evidence="5 10" id="KW-0819">tRNA processing</keyword>
<keyword evidence="6 10" id="KW-0547">Nucleotide-binding</keyword>
<proteinExistence type="inferred from homology"/>
<comment type="function">
    <text evidence="2 10 12">Catalyzes the transfer of a dimethylallyl group onto the adenine at position 37 in tRNAs that read codons beginning with uridine, leading to the formation of N6-(dimethylallyl)adenosine (i(6)A).</text>
</comment>
<dbReference type="EC" id="2.5.1.75" evidence="10"/>
<dbReference type="GO" id="GO:0006400">
    <property type="term" value="P:tRNA modification"/>
    <property type="evidence" value="ECO:0007669"/>
    <property type="project" value="TreeGrafter"/>
</dbReference>
<evidence type="ECO:0000256" key="9">
    <source>
        <dbReference type="ARBA" id="ARBA00049563"/>
    </source>
</evidence>
<protein>
    <recommendedName>
        <fullName evidence="10">tRNA dimethylallyltransferase</fullName>
        <ecNumber evidence="10">2.5.1.75</ecNumber>
    </recommendedName>
    <alternativeName>
        <fullName evidence="10">Dimethylallyl diphosphate:tRNA dimethylallyltransferase</fullName>
        <shortName evidence="10">DMAPP:tRNA dimethylallyltransferase</shortName>
        <shortName evidence="10">DMATase</shortName>
    </alternativeName>
    <alternativeName>
        <fullName evidence="10">Isopentenyl-diphosphate:tRNA isopentenyltransferase</fullName>
        <shortName evidence="10">IPP transferase</shortName>
        <shortName evidence="10">IPPT</shortName>
        <shortName evidence="10">IPTase</shortName>
    </alternativeName>
</protein>
<feature type="site" description="Interaction with substrate tRNA" evidence="10">
    <location>
        <position position="103"/>
    </location>
</feature>
<organism evidence="14">
    <name type="scientific">Pedobacter sp. KACC 23697</name>
    <dbReference type="NCBI Taxonomy" id="3149230"/>
    <lineage>
        <taxon>Bacteria</taxon>
        <taxon>Pseudomonadati</taxon>
        <taxon>Bacteroidota</taxon>
        <taxon>Sphingobacteriia</taxon>
        <taxon>Sphingobacteriales</taxon>
        <taxon>Sphingobacteriaceae</taxon>
        <taxon>Pedobacter</taxon>
    </lineage>
</organism>
<feature type="region of interest" description="Interaction with substrate tRNA" evidence="10">
    <location>
        <begin position="37"/>
        <end position="40"/>
    </location>
</feature>
<evidence type="ECO:0000256" key="11">
    <source>
        <dbReference type="RuleBase" id="RU003783"/>
    </source>
</evidence>
<evidence type="ECO:0000256" key="13">
    <source>
        <dbReference type="RuleBase" id="RU003785"/>
    </source>
</evidence>
<accession>A0AAU7K6W9</accession>
<dbReference type="SUPFAM" id="SSF52540">
    <property type="entry name" value="P-loop containing nucleoside triphosphate hydrolases"/>
    <property type="match status" value="2"/>
</dbReference>
<comment type="cofactor">
    <cofactor evidence="1 10">
        <name>Mg(2+)</name>
        <dbReference type="ChEBI" id="CHEBI:18420"/>
    </cofactor>
</comment>
<evidence type="ECO:0000256" key="8">
    <source>
        <dbReference type="ARBA" id="ARBA00022842"/>
    </source>
</evidence>
<name>A0AAU7K6W9_9SPHI</name>
<dbReference type="GO" id="GO:0052381">
    <property type="term" value="F:tRNA dimethylallyltransferase activity"/>
    <property type="evidence" value="ECO:0007669"/>
    <property type="project" value="UniProtKB-UniRule"/>
</dbReference>
<evidence type="ECO:0000256" key="3">
    <source>
        <dbReference type="ARBA" id="ARBA00005842"/>
    </source>
</evidence>
<gene>
    <name evidence="10 14" type="primary">miaA</name>
    <name evidence="14" type="ORF">ABEG20_02560</name>
</gene>
<evidence type="ECO:0000256" key="5">
    <source>
        <dbReference type="ARBA" id="ARBA00022694"/>
    </source>
</evidence>
<dbReference type="NCBIfam" id="TIGR00174">
    <property type="entry name" value="miaA"/>
    <property type="match status" value="1"/>
</dbReference>
<dbReference type="AlphaFoldDB" id="A0AAU7K6W9"/>
<evidence type="ECO:0000256" key="12">
    <source>
        <dbReference type="RuleBase" id="RU003784"/>
    </source>
</evidence>
<keyword evidence="8 10" id="KW-0460">Magnesium</keyword>
<evidence type="ECO:0000313" key="14">
    <source>
        <dbReference type="EMBL" id="XBO48478.1"/>
    </source>
</evidence>
<evidence type="ECO:0000256" key="4">
    <source>
        <dbReference type="ARBA" id="ARBA00022679"/>
    </source>
</evidence>
<reference evidence="14" key="1">
    <citation type="submission" date="2024-05" db="EMBL/GenBank/DDBJ databases">
        <authorList>
            <person name="Kim S."/>
            <person name="Heo J."/>
            <person name="Choi H."/>
            <person name="Choi Y."/>
            <person name="Kwon S.-W."/>
            <person name="Kim Y."/>
        </authorList>
    </citation>
    <scope>NUCLEOTIDE SEQUENCE</scope>
    <source>
        <strain evidence="14">KACC 23697</strain>
    </source>
</reference>
<dbReference type="PANTHER" id="PTHR11088:SF60">
    <property type="entry name" value="TRNA DIMETHYLALLYLTRANSFERASE"/>
    <property type="match status" value="1"/>
</dbReference>
<comment type="caution">
    <text evidence="10">Lacks conserved residue(s) required for the propagation of feature annotation.</text>
</comment>
<keyword evidence="4 10" id="KW-0808">Transferase</keyword>
<dbReference type="Gene3D" id="1.10.20.140">
    <property type="match status" value="1"/>
</dbReference>
<evidence type="ECO:0000256" key="2">
    <source>
        <dbReference type="ARBA" id="ARBA00003213"/>
    </source>
</evidence>
<feature type="binding site" evidence="10">
    <location>
        <begin position="14"/>
        <end position="19"/>
    </location>
    <ligand>
        <name>substrate</name>
    </ligand>
</feature>
<sequence>MPEAKTLISIVGPTAIGKTALAIQLAQHFGTEIISADSRQFFKEMAIGTAKPNAMELAAAKHHFIDSHSVTQLFSTGDFEVEGLKKLEEIFQNHNLAIMVGGSGLYVNALINGLDEMPDIDLSIREKLNKQFEEEGLAAIQNQLAELDPAYFAKVDQQNPQRMIRGLEVYLSTGQKLSSMLSATKKERPFNIIKIGLNTDRAVLYDRINSRVDQMMADGLVEEVKSLIPFKKYNALNTVGYSEIFDYLDEKISFEDAIAAIKQNTRRFAKRQLTWFRRDDEINWFEPDEHKMIISYVNSNIANNKIKTTK</sequence>
<evidence type="ECO:0000256" key="6">
    <source>
        <dbReference type="ARBA" id="ARBA00022741"/>
    </source>
</evidence>
<feature type="region of interest" description="Interaction with substrate tRNA" evidence="10">
    <location>
        <begin position="161"/>
        <end position="165"/>
    </location>
</feature>
<comment type="subunit">
    <text evidence="10">Monomer.</text>
</comment>
<dbReference type="GO" id="GO:0005524">
    <property type="term" value="F:ATP binding"/>
    <property type="evidence" value="ECO:0007669"/>
    <property type="project" value="UniProtKB-UniRule"/>
</dbReference>
<dbReference type="EMBL" id="CP157485">
    <property type="protein sequence ID" value="XBO48478.1"/>
    <property type="molecule type" value="Genomic_DNA"/>
</dbReference>